<evidence type="ECO:0000313" key="1">
    <source>
        <dbReference type="EMBL" id="KQL46022.1"/>
    </source>
</evidence>
<accession>A0ABR5N6G1</accession>
<dbReference type="EMBL" id="LJJB01000010">
    <property type="protein sequence ID" value="KQL46022.1"/>
    <property type="molecule type" value="Genomic_DNA"/>
</dbReference>
<sequence length="88" mass="10055">MEPIDKRNRLDGKPFSYRVTKNNTVFLDYQGQQVKILNGKEAERFLEKIKSAEGDEKEVQLILAKVTGNFKRGNERLASSKNKGKQQG</sequence>
<gene>
    <name evidence="1" type="ORF">AN963_13525</name>
</gene>
<proteinExistence type="predicted"/>
<protein>
    <submittedName>
        <fullName evidence="1">Uncharacterized protein</fullName>
    </submittedName>
</protein>
<evidence type="ECO:0000313" key="2">
    <source>
        <dbReference type="Proteomes" id="UP000051063"/>
    </source>
</evidence>
<organism evidence="1 2">
    <name type="scientific">Brevibacillus choshinensis</name>
    <dbReference type="NCBI Taxonomy" id="54911"/>
    <lineage>
        <taxon>Bacteria</taxon>
        <taxon>Bacillati</taxon>
        <taxon>Bacillota</taxon>
        <taxon>Bacilli</taxon>
        <taxon>Bacillales</taxon>
        <taxon>Paenibacillaceae</taxon>
        <taxon>Brevibacillus</taxon>
    </lineage>
</organism>
<dbReference type="Proteomes" id="UP000051063">
    <property type="component" value="Unassembled WGS sequence"/>
</dbReference>
<reference evidence="1 2" key="1">
    <citation type="submission" date="2015-09" db="EMBL/GenBank/DDBJ databases">
        <title>Genome sequencing project for genomic taxonomy and phylogenomics of Bacillus-like bacteria.</title>
        <authorList>
            <person name="Liu B."/>
            <person name="Wang J."/>
            <person name="Zhu Y."/>
            <person name="Liu G."/>
            <person name="Chen Q."/>
            <person name="Chen Z."/>
            <person name="Lan J."/>
            <person name="Che J."/>
            <person name="Ge C."/>
            <person name="Shi H."/>
            <person name="Pan Z."/>
            <person name="Liu X."/>
        </authorList>
    </citation>
    <scope>NUCLEOTIDE SEQUENCE [LARGE SCALE GENOMIC DNA]</scope>
    <source>
        <strain evidence="1 2">DSM 8552</strain>
    </source>
</reference>
<comment type="caution">
    <text evidence="1">The sequence shown here is derived from an EMBL/GenBank/DDBJ whole genome shotgun (WGS) entry which is preliminary data.</text>
</comment>
<name>A0ABR5N6G1_BRECH</name>
<keyword evidence="2" id="KW-1185">Reference proteome</keyword>
<dbReference type="RefSeq" id="WP_055745096.1">
    <property type="nucleotide sequence ID" value="NZ_LJJB01000010.1"/>
</dbReference>